<accession>A0AAV7JKJ9</accession>
<dbReference type="EMBL" id="JAKMXF010000321">
    <property type="protein sequence ID" value="KAI6649468.1"/>
    <property type="molecule type" value="Genomic_DNA"/>
</dbReference>
<keyword evidence="2" id="KW-1185">Reference proteome</keyword>
<proteinExistence type="predicted"/>
<reference evidence="1 2" key="1">
    <citation type="journal article" date="2023" name="BMC Biol.">
        <title>The compact genome of the sponge Oopsacas minuta (Hexactinellida) is lacking key metazoan core genes.</title>
        <authorList>
            <person name="Santini S."/>
            <person name="Schenkelaars Q."/>
            <person name="Jourda C."/>
            <person name="Duchesne M."/>
            <person name="Belahbib H."/>
            <person name="Rocher C."/>
            <person name="Selva M."/>
            <person name="Riesgo A."/>
            <person name="Vervoort M."/>
            <person name="Leys S.P."/>
            <person name="Kodjabachian L."/>
            <person name="Le Bivic A."/>
            <person name="Borchiellini C."/>
            <person name="Claverie J.M."/>
            <person name="Renard E."/>
        </authorList>
    </citation>
    <scope>NUCLEOTIDE SEQUENCE [LARGE SCALE GENOMIC DNA]</scope>
    <source>
        <strain evidence="1">SPO-2</strain>
    </source>
</reference>
<sequence length="108" mass="12380">MLRGYQLMKGHALAGEKTRTILTQGLVGLNESSIVALPTLSSVKRTIHRHKSLVEENVINHDSAIELRIPDRYRFILKEESFLIYDSGMGDYYDLINIPFNKWQPIPP</sequence>
<evidence type="ECO:0000313" key="1">
    <source>
        <dbReference type="EMBL" id="KAI6649468.1"/>
    </source>
</evidence>
<organism evidence="1 2">
    <name type="scientific">Oopsacas minuta</name>
    <dbReference type="NCBI Taxonomy" id="111878"/>
    <lineage>
        <taxon>Eukaryota</taxon>
        <taxon>Metazoa</taxon>
        <taxon>Porifera</taxon>
        <taxon>Hexactinellida</taxon>
        <taxon>Hexasterophora</taxon>
        <taxon>Lyssacinosida</taxon>
        <taxon>Leucopsacidae</taxon>
        <taxon>Oopsacas</taxon>
    </lineage>
</organism>
<dbReference type="AlphaFoldDB" id="A0AAV7JKJ9"/>
<gene>
    <name evidence="1" type="ORF">LOD99_11833</name>
</gene>
<protein>
    <submittedName>
        <fullName evidence="1">Uncharacterized protein</fullName>
    </submittedName>
</protein>
<evidence type="ECO:0000313" key="2">
    <source>
        <dbReference type="Proteomes" id="UP001165289"/>
    </source>
</evidence>
<comment type="caution">
    <text evidence="1">The sequence shown here is derived from an EMBL/GenBank/DDBJ whole genome shotgun (WGS) entry which is preliminary data.</text>
</comment>
<dbReference type="Proteomes" id="UP001165289">
    <property type="component" value="Unassembled WGS sequence"/>
</dbReference>
<name>A0AAV7JKJ9_9METZ</name>